<dbReference type="RefSeq" id="WP_053415277.1">
    <property type="nucleotide sequence ID" value="NZ_LILB01000001.1"/>
</dbReference>
<dbReference type="EMBL" id="LILB01000001">
    <property type="protein sequence ID" value="KOO51152.1"/>
    <property type="molecule type" value="Genomic_DNA"/>
</dbReference>
<protein>
    <submittedName>
        <fullName evidence="1">Uncharacterized protein</fullName>
    </submittedName>
</protein>
<evidence type="ECO:0000313" key="2">
    <source>
        <dbReference type="Proteomes" id="UP000036867"/>
    </source>
</evidence>
<accession>A0A0M0LJS2</accession>
<dbReference type="PATRIC" id="fig|263475.3.peg.550"/>
<evidence type="ECO:0000313" key="1">
    <source>
        <dbReference type="EMBL" id="KOO51152.1"/>
    </source>
</evidence>
<dbReference type="STRING" id="263475.AMD00_01185"/>
<dbReference type="GeneID" id="301134734"/>
<dbReference type="Proteomes" id="UP000036867">
    <property type="component" value="Unassembled WGS sequence"/>
</dbReference>
<name>A0A0M0LJS2_9BACL</name>
<reference evidence="2" key="1">
    <citation type="submission" date="2015-08" db="EMBL/GenBank/DDBJ databases">
        <title>Fjat-10028 dsm 16317.</title>
        <authorList>
            <person name="Liu B."/>
            <person name="Wang J."/>
            <person name="Zhu Y."/>
            <person name="Liu G."/>
            <person name="Chen Q."/>
            <person name="Chen Z."/>
            <person name="Lan J."/>
            <person name="Che J."/>
            <person name="Ge C."/>
            <person name="Shi H."/>
            <person name="Pan Z."/>
            <person name="Liu X."/>
        </authorList>
    </citation>
    <scope>NUCLEOTIDE SEQUENCE [LARGE SCALE GENOMIC DNA]</scope>
    <source>
        <strain evidence="2">DSM 16317</strain>
    </source>
</reference>
<sequence length="167" mass="18727">MSNYIHFKGILTELNETSSHFALTCQKQEDNSTFILNLTKETLLFHSTSYEPLLVSELKRGHFIHAYVHELQPATMIFPPQFSPTLVLINEEDLFYGNKVGTYNAETSLVEADLQINISPNSKILNAVGESIAAEMLDGHDIAVFFKMSTRSIPPQTTPQKIILLGD</sequence>
<proteinExistence type="predicted"/>
<comment type="caution">
    <text evidence="1">The sequence shown here is derived from an EMBL/GenBank/DDBJ whole genome shotgun (WGS) entry which is preliminary data.</text>
</comment>
<keyword evidence="2" id="KW-1185">Reference proteome</keyword>
<dbReference type="AlphaFoldDB" id="A0A0M0LJS2"/>
<gene>
    <name evidence="1" type="ORF">AMD00_01185</name>
</gene>
<dbReference type="OrthoDB" id="1684927at2"/>
<organism evidence="1 2">
    <name type="scientific">Viridibacillus arvi</name>
    <dbReference type="NCBI Taxonomy" id="263475"/>
    <lineage>
        <taxon>Bacteria</taxon>
        <taxon>Bacillati</taxon>
        <taxon>Bacillota</taxon>
        <taxon>Bacilli</taxon>
        <taxon>Bacillales</taxon>
        <taxon>Caryophanaceae</taxon>
        <taxon>Viridibacillus</taxon>
    </lineage>
</organism>